<proteinExistence type="predicted"/>
<organism evidence="2 3">
    <name type="scientific">Austropuccinia psidii MF-1</name>
    <dbReference type="NCBI Taxonomy" id="1389203"/>
    <lineage>
        <taxon>Eukaryota</taxon>
        <taxon>Fungi</taxon>
        <taxon>Dikarya</taxon>
        <taxon>Basidiomycota</taxon>
        <taxon>Pucciniomycotina</taxon>
        <taxon>Pucciniomycetes</taxon>
        <taxon>Pucciniales</taxon>
        <taxon>Sphaerophragmiaceae</taxon>
        <taxon>Austropuccinia</taxon>
    </lineage>
</organism>
<sequence length="108" mass="12125">MDNEWFNLASQCEDPGASCQKLCLREIPFIDIMEITKGWNPTRKFRLLEARATRIRENQATIQAIEEPLSHTGPTMIPSRSQGVEQTSSPVASHHSGTNRLVAKSHHS</sequence>
<evidence type="ECO:0000313" key="3">
    <source>
        <dbReference type="Proteomes" id="UP000765509"/>
    </source>
</evidence>
<dbReference type="EMBL" id="AVOT02004860">
    <property type="protein sequence ID" value="MBW0477571.1"/>
    <property type="molecule type" value="Genomic_DNA"/>
</dbReference>
<dbReference type="Proteomes" id="UP000765509">
    <property type="component" value="Unassembled WGS sequence"/>
</dbReference>
<keyword evidence="3" id="KW-1185">Reference proteome</keyword>
<reference evidence="2" key="1">
    <citation type="submission" date="2021-03" db="EMBL/GenBank/DDBJ databases">
        <title>Draft genome sequence of rust myrtle Austropuccinia psidii MF-1, a brazilian biotype.</title>
        <authorList>
            <person name="Quecine M.C."/>
            <person name="Pachon D.M.R."/>
            <person name="Bonatelli M.L."/>
            <person name="Correr F.H."/>
            <person name="Franceschini L.M."/>
            <person name="Leite T.F."/>
            <person name="Margarido G.R.A."/>
            <person name="Almeida C.A."/>
            <person name="Ferrarezi J.A."/>
            <person name="Labate C.A."/>
        </authorList>
    </citation>
    <scope>NUCLEOTIDE SEQUENCE</scope>
    <source>
        <strain evidence="2">MF-1</strain>
    </source>
</reference>
<gene>
    <name evidence="2" type="ORF">O181_017286</name>
</gene>
<name>A0A9Q3C367_9BASI</name>
<evidence type="ECO:0000313" key="2">
    <source>
        <dbReference type="EMBL" id="MBW0477571.1"/>
    </source>
</evidence>
<feature type="region of interest" description="Disordered" evidence="1">
    <location>
        <begin position="67"/>
        <end position="108"/>
    </location>
</feature>
<dbReference type="AlphaFoldDB" id="A0A9Q3C367"/>
<evidence type="ECO:0000256" key="1">
    <source>
        <dbReference type="SAM" id="MobiDB-lite"/>
    </source>
</evidence>
<comment type="caution">
    <text evidence="2">The sequence shown here is derived from an EMBL/GenBank/DDBJ whole genome shotgun (WGS) entry which is preliminary data.</text>
</comment>
<accession>A0A9Q3C367</accession>
<protein>
    <submittedName>
        <fullName evidence="2">Uncharacterized protein</fullName>
    </submittedName>
</protein>
<feature type="compositionally biased region" description="Polar residues" evidence="1">
    <location>
        <begin position="78"/>
        <end position="99"/>
    </location>
</feature>